<dbReference type="Pfam" id="PF10003">
    <property type="entry name" value="DUF2244"/>
    <property type="match status" value="1"/>
</dbReference>
<protein>
    <submittedName>
        <fullName evidence="1">DUF2244 domain-containing protein</fullName>
    </submittedName>
</protein>
<evidence type="ECO:0000313" key="2">
    <source>
        <dbReference type="Proteomes" id="UP000610558"/>
    </source>
</evidence>
<dbReference type="RefSeq" id="WP_190765587.1">
    <property type="nucleotide sequence ID" value="NZ_JACXLD010000006.1"/>
</dbReference>
<dbReference type="EMBL" id="JACXLD010000006">
    <property type="protein sequence ID" value="MBD2859586.1"/>
    <property type="molecule type" value="Genomic_DNA"/>
</dbReference>
<keyword evidence="2" id="KW-1185">Reference proteome</keyword>
<comment type="caution">
    <text evidence="1">The sequence shown here is derived from an EMBL/GenBank/DDBJ whole genome shotgun (WGS) entry which is preliminary data.</text>
</comment>
<proteinExistence type="predicted"/>
<name>A0A927C4T2_9GAMM</name>
<gene>
    <name evidence="1" type="ORF">IB286_11270</name>
</gene>
<organism evidence="1 2">
    <name type="scientific">Spongiibacter pelagi</name>
    <dbReference type="NCBI Taxonomy" id="2760804"/>
    <lineage>
        <taxon>Bacteria</taxon>
        <taxon>Pseudomonadati</taxon>
        <taxon>Pseudomonadota</taxon>
        <taxon>Gammaproteobacteria</taxon>
        <taxon>Cellvibrionales</taxon>
        <taxon>Spongiibacteraceae</taxon>
        <taxon>Spongiibacter</taxon>
    </lineage>
</organism>
<sequence>MVTCDIQQQLAQIILKPNCSADWSSNRRVIAGIAAINTLFATGFIAIGAWMILPFMGLELFLLWWLLRRVFSQLQYRQVLKLDERRIRIESGFHQPSQIWDWPREQATVLVKTQRHALEPLKISVSHRGEEVALGHFLNKDDCQNLLDALRKSGLIIRQFSDSGELTA</sequence>
<accession>A0A927C4T2</accession>
<reference evidence="1" key="1">
    <citation type="submission" date="2020-09" db="EMBL/GenBank/DDBJ databases">
        <authorList>
            <person name="Yoon J.-W."/>
        </authorList>
    </citation>
    <scope>NUCLEOTIDE SEQUENCE</scope>
    <source>
        <strain evidence="1">KMU-158</strain>
    </source>
</reference>
<dbReference type="InterPro" id="IPR019253">
    <property type="entry name" value="DUF2244_TM"/>
</dbReference>
<dbReference type="Proteomes" id="UP000610558">
    <property type="component" value="Unassembled WGS sequence"/>
</dbReference>
<dbReference type="AlphaFoldDB" id="A0A927C4T2"/>
<evidence type="ECO:0000313" key="1">
    <source>
        <dbReference type="EMBL" id="MBD2859586.1"/>
    </source>
</evidence>